<dbReference type="EMBL" id="DVHF01000006">
    <property type="protein sequence ID" value="HIR56155.1"/>
    <property type="molecule type" value="Genomic_DNA"/>
</dbReference>
<dbReference type="InterPro" id="IPR055179">
    <property type="entry name" value="Tex-like_central_region"/>
</dbReference>
<dbReference type="InterPro" id="IPR003029">
    <property type="entry name" value="S1_domain"/>
</dbReference>
<dbReference type="InterPro" id="IPR006641">
    <property type="entry name" value="YqgF/RNaseH-like_dom"/>
</dbReference>
<evidence type="ECO:0000259" key="1">
    <source>
        <dbReference type="PROSITE" id="PS50126"/>
    </source>
</evidence>
<dbReference type="InterPro" id="IPR018974">
    <property type="entry name" value="Tex-like_N"/>
</dbReference>
<organism evidence="2 3">
    <name type="scientific">Candidatus Gallacutalibacter pullicola</name>
    <dbReference type="NCBI Taxonomy" id="2840830"/>
    <lineage>
        <taxon>Bacteria</taxon>
        <taxon>Bacillati</taxon>
        <taxon>Bacillota</taxon>
        <taxon>Clostridia</taxon>
        <taxon>Eubacteriales</taxon>
        <taxon>Candidatus Gallacutalibacter</taxon>
    </lineage>
</organism>
<dbReference type="GO" id="GO:0006412">
    <property type="term" value="P:translation"/>
    <property type="evidence" value="ECO:0007669"/>
    <property type="project" value="TreeGrafter"/>
</dbReference>
<dbReference type="Pfam" id="PF16921">
    <property type="entry name" value="Tex_YqgF"/>
    <property type="match status" value="1"/>
</dbReference>
<dbReference type="FunFam" id="1.10.10.650:FF:000001">
    <property type="entry name" value="S1 RNA-binding domain 1"/>
    <property type="match status" value="1"/>
</dbReference>
<feature type="domain" description="S1 motif" evidence="1">
    <location>
        <begin position="660"/>
        <end position="729"/>
    </location>
</feature>
<dbReference type="AlphaFoldDB" id="A0A9D1J0H0"/>
<reference evidence="2" key="1">
    <citation type="submission" date="2020-10" db="EMBL/GenBank/DDBJ databases">
        <authorList>
            <person name="Gilroy R."/>
        </authorList>
    </citation>
    <scope>NUCLEOTIDE SEQUENCE</scope>
    <source>
        <strain evidence="2">ChiSjej1B19-7085</strain>
    </source>
</reference>
<dbReference type="FunFam" id="1.10.150.310:FF:000001">
    <property type="entry name" value="RNA-binding transcriptional accessory protein"/>
    <property type="match status" value="1"/>
</dbReference>
<dbReference type="SUPFAM" id="SSF50249">
    <property type="entry name" value="Nucleic acid-binding proteins"/>
    <property type="match status" value="1"/>
</dbReference>
<dbReference type="Gene3D" id="3.30.420.140">
    <property type="entry name" value="YqgF/RNase H-like domain"/>
    <property type="match status" value="1"/>
</dbReference>
<dbReference type="Gene3D" id="1.10.150.310">
    <property type="entry name" value="Tex RuvX-like domain-like"/>
    <property type="match status" value="1"/>
</dbReference>
<dbReference type="GO" id="GO:0006139">
    <property type="term" value="P:nucleobase-containing compound metabolic process"/>
    <property type="evidence" value="ECO:0007669"/>
    <property type="project" value="InterPro"/>
</dbReference>
<name>A0A9D1J0H0_9FIRM</name>
<dbReference type="InterPro" id="IPR012337">
    <property type="entry name" value="RNaseH-like_sf"/>
</dbReference>
<dbReference type="Gene3D" id="2.40.50.140">
    <property type="entry name" value="Nucleic acid-binding proteins"/>
    <property type="match status" value="1"/>
</dbReference>
<gene>
    <name evidence="2" type="ORF">IAA54_00645</name>
</gene>
<dbReference type="FunFam" id="2.40.50.140:FF:000051">
    <property type="entry name" value="RNA-binding transcriptional accessory protein"/>
    <property type="match status" value="1"/>
</dbReference>
<dbReference type="InterPro" id="IPR023323">
    <property type="entry name" value="Tex-like_dom_sf"/>
</dbReference>
<dbReference type="Pfam" id="PF12836">
    <property type="entry name" value="HHH_3"/>
    <property type="match status" value="1"/>
</dbReference>
<dbReference type="Proteomes" id="UP000886785">
    <property type="component" value="Unassembled WGS sequence"/>
</dbReference>
<reference evidence="2" key="2">
    <citation type="journal article" date="2021" name="PeerJ">
        <title>Extensive microbial diversity within the chicken gut microbiome revealed by metagenomics and culture.</title>
        <authorList>
            <person name="Gilroy R."/>
            <person name="Ravi A."/>
            <person name="Getino M."/>
            <person name="Pursley I."/>
            <person name="Horton D.L."/>
            <person name="Alikhan N.F."/>
            <person name="Baker D."/>
            <person name="Gharbi K."/>
            <person name="Hall N."/>
            <person name="Watson M."/>
            <person name="Adriaenssens E.M."/>
            <person name="Foster-Nyarko E."/>
            <person name="Jarju S."/>
            <person name="Secka A."/>
            <person name="Antonio M."/>
            <person name="Oren A."/>
            <person name="Chaudhuri R.R."/>
            <person name="La Ragione R."/>
            <person name="Hildebrand F."/>
            <person name="Pallen M.J."/>
        </authorList>
    </citation>
    <scope>NUCLEOTIDE SEQUENCE</scope>
    <source>
        <strain evidence="2">ChiSjej1B19-7085</strain>
    </source>
</reference>
<dbReference type="SMART" id="SM00316">
    <property type="entry name" value="S1"/>
    <property type="match status" value="1"/>
</dbReference>
<protein>
    <submittedName>
        <fullName evidence="2">RNA-binding transcriptional accessory protein</fullName>
    </submittedName>
</protein>
<dbReference type="InterPro" id="IPR012340">
    <property type="entry name" value="NA-bd_OB-fold"/>
</dbReference>
<dbReference type="PROSITE" id="PS50126">
    <property type="entry name" value="S1"/>
    <property type="match status" value="1"/>
</dbReference>
<dbReference type="Pfam" id="PF00575">
    <property type="entry name" value="S1"/>
    <property type="match status" value="1"/>
</dbReference>
<evidence type="ECO:0000313" key="3">
    <source>
        <dbReference type="Proteomes" id="UP000886785"/>
    </source>
</evidence>
<dbReference type="Pfam" id="PF17674">
    <property type="entry name" value="HHH_9"/>
    <property type="match status" value="1"/>
</dbReference>
<sequence>MFLNLSFSVLQEELVLNFVKELARQFELKDWQIEKVIELIDEGNTIPFIARYRKEAHGSLDDQTLRAIADRLEYLRGLEKRRAEVSALIEEAGSMTPEVSAALDAAATLSEIEDIYRPFRPKRKTRGSVARQKGLEPLAAKILLQEKDSPAPEKLAEPFVDPEKGVESVEDAVQGAMDIIAEDLSDDASIRKRLRVVAGAQAVLTAKAADPEKESVYEQYYEFSQPAAKIAPHRVLAIDRGEREGFLKVSLDLDREKGVRIVESACVREGSPCTAAVRAAAEDSYVRLIFPSIEREIRASLTEAAAEQAIKVFAVNLRQLLMQPPVKGRVAMGLDPGYRTGCKVAVVDPTGRVLDTGVIYPTHSKAKAEESARILKGMIQKYGVQVIAIGNGTASRETEQFTVQVLAELHGGTAYMIVNEAGASVYSASKLAAQEFPDFDVTLRSAVSIARRLQDPLAELVKIDPKAIGVGQYQHDMPQKRLAGALDGVVEDCVNTVGVDLNTASAPLLEKVSGVSAAVAKNIVAYREENGAFQSRAELKKVPKLGPKAFEQCAGFLRVPESGNILDNTAVHPESYAAAEGLLRLCGFGKEDVRENRIGALRERVAAFGEDRAAQELGIGVPTLRDMESELLRPGRDPRDELPPPLLRTDVLEMKDLKPGMELTGTVRNVIDFGAFVDIGVHQDGLVHISQICDRFIRHPGEVLKVGDIVRVWVLSVDLQKKRISLTMKEPKGKDGIV</sequence>
<dbReference type="SUPFAM" id="SSF47781">
    <property type="entry name" value="RuvA domain 2-like"/>
    <property type="match status" value="2"/>
</dbReference>
<dbReference type="Gene3D" id="1.10.3500.10">
    <property type="entry name" value="Tex N-terminal region-like"/>
    <property type="match status" value="1"/>
</dbReference>
<dbReference type="CDD" id="cd05685">
    <property type="entry name" value="S1_Tex"/>
    <property type="match status" value="1"/>
</dbReference>
<dbReference type="InterPro" id="IPR010994">
    <property type="entry name" value="RuvA_2-like"/>
</dbReference>
<comment type="caution">
    <text evidence="2">The sequence shown here is derived from an EMBL/GenBank/DDBJ whole genome shotgun (WGS) entry which is preliminary data.</text>
</comment>
<proteinExistence type="predicted"/>
<accession>A0A9D1J0H0</accession>
<dbReference type="InterPro" id="IPR041692">
    <property type="entry name" value="HHH_9"/>
</dbReference>
<dbReference type="Pfam" id="PF09371">
    <property type="entry name" value="Tex_N"/>
    <property type="match status" value="1"/>
</dbReference>
<dbReference type="GO" id="GO:0003735">
    <property type="term" value="F:structural constituent of ribosome"/>
    <property type="evidence" value="ECO:0007669"/>
    <property type="project" value="TreeGrafter"/>
</dbReference>
<dbReference type="SMART" id="SM00732">
    <property type="entry name" value="YqgFc"/>
    <property type="match status" value="1"/>
</dbReference>
<evidence type="ECO:0000313" key="2">
    <source>
        <dbReference type="EMBL" id="HIR56155.1"/>
    </source>
</evidence>
<dbReference type="InterPro" id="IPR037027">
    <property type="entry name" value="YqgF/RNaseH-like_dom_sf"/>
</dbReference>
<dbReference type="Pfam" id="PF22706">
    <property type="entry name" value="Tex_central_region"/>
    <property type="match status" value="1"/>
</dbReference>
<dbReference type="GO" id="GO:0005737">
    <property type="term" value="C:cytoplasm"/>
    <property type="evidence" value="ECO:0007669"/>
    <property type="project" value="UniProtKB-ARBA"/>
</dbReference>
<dbReference type="SUPFAM" id="SSF53098">
    <property type="entry name" value="Ribonuclease H-like"/>
    <property type="match status" value="1"/>
</dbReference>
<dbReference type="FunFam" id="3.30.420.140:FF:000001">
    <property type="entry name" value="RNA-binding transcriptional accessory protein"/>
    <property type="match status" value="1"/>
</dbReference>
<dbReference type="SUPFAM" id="SSF158832">
    <property type="entry name" value="Tex N-terminal region-like"/>
    <property type="match status" value="1"/>
</dbReference>
<dbReference type="PANTHER" id="PTHR10724">
    <property type="entry name" value="30S RIBOSOMAL PROTEIN S1"/>
    <property type="match status" value="1"/>
</dbReference>
<dbReference type="InterPro" id="IPR044146">
    <property type="entry name" value="S1_Tex"/>
</dbReference>
<dbReference type="Gene3D" id="1.10.10.650">
    <property type="entry name" value="RuvA domain 2-like"/>
    <property type="match status" value="1"/>
</dbReference>
<dbReference type="GO" id="GO:0003729">
    <property type="term" value="F:mRNA binding"/>
    <property type="evidence" value="ECO:0007669"/>
    <property type="project" value="TreeGrafter"/>
</dbReference>
<dbReference type="PANTHER" id="PTHR10724:SF10">
    <property type="entry name" value="S1 RNA-BINDING DOMAIN-CONTAINING PROTEIN 1"/>
    <property type="match status" value="1"/>
</dbReference>
<dbReference type="InterPro" id="IPR032639">
    <property type="entry name" value="Tex_YqgF"/>
</dbReference>
<dbReference type="InterPro" id="IPR050437">
    <property type="entry name" value="Ribos_protein_bS1-like"/>
</dbReference>
<dbReference type="InterPro" id="IPR023319">
    <property type="entry name" value="Tex-like_HTH_dom_sf"/>
</dbReference>